<keyword evidence="1 4" id="KW-0560">Oxidoreductase</keyword>
<feature type="domain" description="D-isomer specific 2-hydroxyacid dehydrogenase NAD-binding" evidence="3">
    <location>
        <begin position="107"/>
        <end position="275"/>
    </location>
</feature>
<sequence>MIQLYFCAPKTLWQVWQKPLQQALDQLDVAYHLSPDCPDPKIVDYLIYAPGGPDFDFAPFTGAKAVLGLWAGVEDIAQNPSLQIPFTRMVEPGLCEGMVEWVSGHVLRHHLGMDQYITGQDGIWRSKTPPLARERQIVILGLGVLGQACSRALADLRFQVSGWSRSAKNLDGITCYHGADGLDQALTTAEILVCLLPLTPATQHILNTQSLGKLPKAAIVLNPGRGALIEDDALLAALDTGQVGHATLDAFVTEPLPAAHPFWAHPRITVTPHIAAKTRPKTASLVIAENVRRGEAGEDFLYQMDIQAGY</sequence>
<dbReference type="GO" id="GO:0051287">
    <property type="term" value="F:NAD binding"/>
    <property type="evidence" value="ECO:0007669"/>
    <property type="project" value="InterPro"/>
</dbReference>
<dbReference type="PANTHER" id="PTHR43333">
    <property type="entry name" value="2-HACID_DH_C DOMAIN-CONTAINING PROTEIN"/>
    <property type="match status" value="1"/>
</dbReference>
<name>A0A3B0SII4_9ZZZZ</name>
<dbReference type="Pfam" id="PF02826">
    <property type="entry name" value="2-Hacid_dh_C"/>
    <property type="match status" value="1"/>
</dbReference>
<keyword evidence="2" id="KW-0520">NAD</keyword>
<dbReference type="EC" id="1.1.1.95" evidence="4"/>
<evidence type="ECO:0000256" key="1">
    <source>
        <dbReference type="ARBA" id="ARBA00023002"/>
    </source>
</evidence>
<reference evidence="4" key="1">
    <citation type="submission" date="2018-06" db="EMBL/GenBank/DDBJ databases">
        <authorList>
            <person name="Zhirakovskaya E."/>
        </authorList>
    </citation>
    <scope>NUCLEOTIDE SEQUENCE</scope>
</reference>
<accession>A0A3B0SII4</accession>
<dbReference type="InterPro" id="IPR006140">
    <property type="entry name" value="D-isomer_DH_NAD-bd"/>
</dbReference>
<dbReference type="PANTHER" id="PTHR43333:SF1">
    <property type="entry name" value="D-ISOMER SPECIFIC 2-HYDROXYACID DEHYDROGENASE NAD-BINDING DOMAIN-CONTAINING PROTEIN"/>
    <property type="match status" value="1"/>
</dbReference>
<dbReference type="CDD" id="cd12164">
    <property type="entry name" value="GDH_like_2"/>
    <property type="match status" value="1"/>
</dbReference>
<dbReference type="SUPFAM" id="SSF51735">
    <property type="entry name" value="NAD(P)-binding Rossmann-fold domains"/>
    <property type="match status" value="1"/>
</dbReference>
<evidence type="ECO:0000313" key="4">
    <source>
        <dbReference type="EMBL" id="VAV94715.1"/>
    </source>
</evidence>
<gene>
    <name evidence="4" type="ORF">MNBD_ALPHA06-678</name>
</gene>
<dbReference type="GO" id="GO:0004617">
    <property type="term" value="F:phosphoglycerate dehydrogenase activity"/>
    <property type="evidence" value="ECO:0007669"/>
    <property type="project" value="UniProtKB-EC"/>
</dbReference>
<dbReference type="EMBL" id="UOEE01000187">
    <property type="protein sequence ID" value="VAV94715.1"/>
    <property type="molecule type" value="Genomic_DNA"/>
</dbReference>
<evidence type="ECO:0000259" key="3">
    <source>
        <dbReference type="Pfam" id="PF02826"/>
    </source>
</evidence>
<dbReference type="Gene3D" id="3.40.50.720">
    <property type="entry name" value="NAD(P)-binding Rossmann-like Domain"/>
    <property type="match status" value="2"/>
</dbReference>
<dbReference type="AlphaFoldDB" id="A0A3B0SII4"/>
<evidence type="ECO:0000256" key="2">
    <source>
        <dbReference type="ARBA" id="ARBA00023027"/>
    </source>
</evidence>
<proteinExistence type="predicted"/>
<dbReference type="InterPro" id="IPR036291">
    <property type="entry name" value="NAD(P)-bd_dom_sf"/>
</dbReference>
<protein>
    <submittedName>
        <fullName evidence="4">D-3-phosphoglycerate dehydrogenase</fullName>
        <ecNumber evidence="4">1.1.1.95</ecNumber>
    </submittedName>
</protein>
<organism evidence="4">
    <name type="scientific">hydrothermal vent metagenome</name>
    <dbReference type="NCBI Taxonomy" id="652676"/>
    <lineage>
        <taxon>unclassified sequences</taxon>
        <taxon>metagenomes</taxon>
        <taxon>ecological metagenomes</taxon>
    </lineage>
</organism>